<reference evidence="9 10" key="4">
    <citation type="journal article" date="2011" name="BMC Genomics">
        <title>RNA-Seq improves annotation of protein-coding genes in the cucumber genome.</title>
        <authorList>
            <person name="Li Z."/>
            <person name="Zhang Z."/>
            <person name="Yan P."/>
            <person name="Huang S."/>
            <person name="Fei Z."/>
            <person name="Lin K."/>
        </authorList>
    </citation>
    <scope>NUCLEOTIDE SEQUENCE [LARGE SCALE GENOMIC DNA]</scope>
    <source>
        <strain evidence="10">cv. 9930</strain>
    </source>
</reference>
<dbReference type="KEGG" id="csv:101218428"/>
<keyword evidence="2" id="KW-0479">Metal-binding</keyword>
<proteinExistence type="predicted"/>
<keyword evidence="7" id="KW-0732">Signal</keyword>
<evidence type="ECO:0000256" key="6">
    <source>
        <dbReference type="SAM" id="MobiDB-lite"/>
    </source>
</evidence>
<organism evidence="9 10">
    <name type="scientific">Cucumis sativus</name>
    <name type="common">Cucumber</name>
    <dbReference type="NCBI Taxonomy" id="3659"/>
    <lineage>
        <taxon>Eukaryota</taxon>
        <taxon>Viridiplantae</taxon>
        <taxon>Streptophyta</taxon>
        <taxon>Embryophyta</taxon>
        <taxon>Tracheophyta</taxon>
        <taxon>Spermatophyta</taxon>
        <taxon>Magnoliopsida</taxon>
        <taxon>eudicotyledons</taxon>
        <taxon>Gunneridae</taxon>
        <taxon>Pentapetalae</taxon>
        <taxon>rosids</taxon>
        <taxon>fabids</taxon>
        <taxon>Cucurbitales</taxon>
        <taxon>Cucurbitaceae</taxon>
        <taxon>Benincaseae</taxon>
        <taxon>Cucumis</taxon>
    </lineage>
</organism>
<dbReference type="Gene3D" id="2.60.40.420">
    <property type="entry name" value="Cupredoxins - blue copper proteins"/>
    <property type="match status" value="1"/>
</dbReference>
<keyword evidence="3" id="KW-0249">Electron transport</keyword>
<dbReference type="FunFam" id="2.60.40.420:FF:000003">
    <property type="entry name" value="Blue copper"/>
    <property type="match status" value="1"/>
</dbReference>
<evidence type="ECO:0000256" key="2">
    <source>
        <dbReference type="ARBA" id="ARBA00022723"/>
    </source>
</evidence>
<dbReference type="OrthoDB" id="686200at2759"/>
<dbReference type="AlphaFoldDB" id="A0A0A0L6X5"/>
<keyword evidence="10" id="KW-1185">Reference proteome</keyword>
<keyword evidence="4" id="KW-0186">Copper</keyword>
<evidence type="ECO:0000259" key="8">
    <source>
        <dbReference type="PROSITE" id="PS51485"/>
    </source>
</evidence>
<dbReference type="eggNOG" id="ENOG502S1ER">
    <property type="taxonomic scope" value="Eukaryota"/>
</dbReference>
<feature type="chain" id="PRO_5001965885" description="Phytocyanin domain-containing protein" evidence="7">
    <location>
        <begin position="21"/>
        <end position="171"/>
    </location>
</feature>
<dbReference type="Proteomes" id="UP000029981">
    <property type="component" value="Chromosome 3"/>
</dbReference>
<sequence>MAMKAAAVFVVLIAVRAVYGADIIVGGNSGWSQGVDYDTWAAGQKFNVGDALVFNYGGSHSVDEVKEADYTACSSSSVIKSHTGGTTSIPLSAVGPRYFICSTIGHCASGMKLQVNVLAANSTQNPTPTPTANPPPTGTQPPPSPSAAAPSAFFTLNHFIFGASVATLFAL</sequence>
<feature type="domain" description="Phytocyanin" evidence="8">
    <location>
        <begin position="21"/>
        <end position="119"/>
    </location>
</feature>
<evidence type="ECO:0000313" key="10">
    <source>
        <dbReference type="Proteomes" id="UP000029981"/>
    </source>
</evidence>
<dbReference type="Gramene" id="KGN56342">
    <property type="protein sequence ID" value="KGN56342"/>
    <property type="gene ID" value="Csa_3G116790"/>
</dbReference>
<keyword evidence="1" id="KW-0813">Transport</keyword>
<feature type="region of interest" description="Disordered" evidence="6">
    <location>
        <begin position="122"/>
        <end position="147"/>
    </location>
</feature>
<dbReference type="PANTHER" id="PTHR33021">
    <property type="entry name" value="BLUE COPPER PROTEIN"/>
    <property type="match status" value="1"/>
</dbReference>
<evidence type="ECO:0000256" key="1">
    <source>
        <dbReference type="ARBA" id="ARBA00022448"/>
    </source>
</evidence>
<dbReference type="PROSITE" id="PS51485">
    <property type="entry name" value="PHYTOCYANIN"/>
    <property type="match status" value="1"/>
</dbReference>
<reference evidence="9 10" key="2">
    <citation type="journal article" date="2009" name="PLoS ONE">
        <title>An integrated genetic and cytogenetic map of the cucumber genome.</title>
        <authorList>
            <person name="Ren Y."/>
            <person name="Zhang Z."/>
            <person name="Liu J."/>
            <person name="Staub J.E."/>
            <person name="Han Y."/>
            <person name="Cheng Z."/>
            <person name="Li X."/>
            <person name="Lu J."/>
            <person name="Miao H."/>
            <person name="Kang H."/>
            <person name="Xie B."/>
            <person name="Gu X."/>
            <person name="Wang X."/>
            <person name="Du Y."/>
            <person name="Jin W."/>
            <person name="Huang S."/>
        </authorList>
    </citation>
    <scope>NUCLEOTIDE SEQUENCE [LARGE SCALE GENOMIC DNA]</scope>
    <source>
        <strain evidence="10">cv. 9930</strain>
    </source>
</reference>
<dbReference type="InterPro" id="IPR003245">
    <property type="entry name" value="Phytocyanin_dom"/>
</dbReference>
<dbReference type="GO" id="GO:0009055">
    <property type="term" value="F:electron transfer activity"/>
    <property type="evidence" value="ECO:0007669"/>
    <property type="project" value="InterPro"/>
</dbReference>
<dbReference type="InterPro" id="IPR008972">
    <property type="entry name" value="Cupredoxin"/>
</dbReference>
<accession>A0A0A0L6X5</accession>
<gene>
    <name evidence="9" type="ORF">Csa_3G116790</name>
</gene>
<evidence type="ECO:0000313" key="9">
    <source>
        <dbReference type="EMBL" id="KGN56342.1"/>
    </source>
</evidence>
<dbReference type="GO" id="GO:0046872">
    <property type="term" value="F:metal ion binding"/>
    <property type="evidence" value="ECO:0007669"/>
    <property type="project" value="UniProtKB-KW"/>
</dbReference>
<protein>
    <recommendedName>
        <fullName evidence="8">Phytocyanin domain-containing protein</fullName>
    </recommendedName>
</protein>
<evidence type="ECO:0000256" key="5">
    <source>
        <dbReference type="ARBA" id="ARBA00023180"/>
    </source>
</evidence>
<feature type="compositionally biased region" description="Pro residues" evidence="6">
    <location>
        <begin position="127"/>
        <end position="145"/>
    </location>
</feature>
<dbReference type="SUPFAM" id="SSF49503">
    <property type="entry name" value="Cupredoxins"/>
    <property type="match status" value="1"/>
</dbReference>
<evidence type="ECO:0000256" key="7">
    <source>
        <dbReference type="SAM" id="SignalP"/>
    </source>
</evidence>
<evidence type="ECO:0000256" key="4">
    <source>
        <dbReference type="ARBA" id="ARBA00023008"/>
    </source>
</evidence>
<feature type="signal peptide" evidence="7">
    <location>
        <begin position="1"/>
        <end position="20"/>
    </location>
</feature>
<name>A0A0A0L6X5_CUCSA</name>
<reference evidence="9 10" key="1">
    <citation type="journal article" date="2009" name="Nat. Genet.">
        <title>The genome of the cucumber, Cucumis sativus L.</title>
        <authorList>
            <person name="Huang S."/>
            <person name="Li R."/>
            <person name="Zhang Z."/>
            <person name="Li L."/>
            <person name="Gu X."/>
            <person name="Fan W."/>
            <person name="Lucas W.J."/>
            <person name="Wang X."/>
            <person name="Xie B."/>
            <person name="Ni P."/>
            <person name="Ren Y."/>
            <person name="Zhu H."/>
            <person name="Li J."/>
            <person name="Lin K."/>
            <person name="Jin W."/>
            <person name="Fei Z."/>
            <person name="Li G."/>
            <person name="Staub J."/>
            <person name="Kilian A."/>
            <person name="van der Vossen E.A."/>
            <person name="Wu Y."/>
            <person name="Guo J."/>
            <person name="He J."/>
            <person name="Jia Z."/>
            <person name="Ren Y."/>
            <person name="Tian G."/>
            <person name="Lu Y."/>
            <person name="Ruan J."/>
            <person name="Qian W."/>
            <person name="Wang M."/>
            <person name="Huang Q."/>
            <person name="Li B."/>
            <person name="Xuan Z."/>
            <person name="Cao J."/>
            <person name="Asan"/>
            <person name="Wu Z."/>
            <person name="Zhang J."/>
            <person name="Cai Q."/>
            <person name="Bai Y."/>
            <person name="Zhao B."/>
            <person name="Han Y."/>
            <person name="Li Y."/>
            <person name="Li X."/>
            <person name="Wang S."/>
            <person name="Shi Q."/>
            <person name="Liu S."/>
            <person name="Cho W.K."/>
            <person name="Kim J.Y."/>
            <person name="Xu Y."/>
            <person name="Heller-Uszynska K."/>
            <person name="Miao H."/>
            <person name="Cheng Z."/>
            <person name="Zhang S."/>
            <person name="Wu J."/>
            <person name="Yang Y."/>
            <person name="Kang H."/>
            <person name="Li M."/>
            <person name="Liang H."/>
            <person name="Ren X."/>
            <person name="Shi Z."/>
            <person name="Wen M."/>
            <person name="Jian M."/>
            <person name="Yang H."/>
            <person name="Zhang G."/>
            <person name="Yang Z."/>
            <person name="Chen R."/>
            <person name="Liu S."/>
            <person name="Li J."/>
            <person name="Ma L."/>
            <person name="Liu H."/>
            <person name="Zhou Y."/>
            <person name="Zhao J."/>
            <person name="Fang X."/>
            <person name="Li G."/>
            <person name="Fang L."/>
            <person name="Li Y."/>
            <person name="Liu D."/>
            <person name="Zheng H."/>
            <person name="Zhang Y."/>
            <person name="Qin N."/>
            <person name="Li Z."/>
            <person name="Yang G."/>
            <person name="Yang S."/>
            <person name="Bolund L."/>
            <person name="Kristiansen K."/>
            <person name="Zheng H."/>
            <person name="Li S."/>
            <person name="Zhang X."/>
            <person name="Yang H."/>
            <person name="Wang J."/>
            <person name="Sun R."/>
            <person name="Zhang B."/>
            <person name="Jiang S."/>
            <person name="Wang J."/>
            <person name="Du Y."/>
            <person name="Li S."/>
        </authorList>
    </citation>
    <scope>NUCLEOTIDE SEQUENCE [LARGE SCALE GENOMIC DNA]</scope>
    <source>
        <strain evidence="10">cv. 9930</strain>
    </source>
</reference>
<dbReference type="GO" id="GO:0005886">
    <property type="term" value="C:plasma membrane"/>
    <property type="evidence" value="ECO:0000318"/>
    <property type="project" value="GO_Central"/>
</dbReference>
<dbReference type="InterPro" id="IPR039391">
    <property type="entry name" value="Phytocyanin-like"/>
</dbReference>
<dbReference type="Pfam" id="PF02298">
    <property type="entry name" value="Cu_bind_like"/>
    <property type="match status" value="1"/>
</dbReference>
<keyword evidence="5" id="KW-0325">Glycoprotein</keyword>
<dbReference type="STRING" id="3659.A0A0A0L6X5"/>
<dbReference type="EMBL" id="CM002924">
    <property type="protein sequence ID" value="KGN56342.1"/>
    <property type="molecule type" value="Genomic_DNA"/>
</dbReference>
<dbReference type="OMA" id="WYFICPT"/>
<dbReference type="CDD" id="cd04216">
    <property type="entry name" value="Phytocyanin"/>
    <property type="match status" value="1"/>
</dbReference>
<reference evidence="9 10" key="3">
    <citation type="journal article" date="2010" name="BMC Genomics">
        <title>Transcriptome sequencing and comparative analysis of cucumber flowers with different sex types.</title>
        <authorList>
            <person name="Guo S."/>
            <person name="Zheng Y."/>
            <person name="Joung J.G."/>
            <person name="Liu S."/>
            <person name="Zhang Z."/>
            <person name="Crasta O.R."/>
            <person name="Sobral B.W."/>
            <person name="Xu Y."/>
            <person name="Huang S."/>
            <person name="Fei Z."/>
        </authorList>
    </citation>
    <scope>NUCLEOTIDE SEQUENCE [LARGE SCALE GENOMIC DNA]</scope>
    <source>
        <strain evidence="10">cv. 9930</strain>
    </source>
</reference>
<dbReference type="PANTHER" id="PTHR33021:SF350">
    <property type="entry name" value="UCLACYANIN-2"/>
    <property type="match status" value="1"/>
</dbReference>
<evidence type="ECO:0000256" key="3">
    <source>
        <dbReference type="ARBA" id="ARBA00022982"/>
    </source>
</evidence>